<feature type="transmembrane region" description="Helical" evidence="7">
    <location>
        <begin position="274"/>
        <end position="292"/>
    </location>
</feature>
<feature type="transmembrane region" description="Helical" evidence="7">
    <location>
        <begin position="99"/>
        <end position="117"/>
    </location>
</feature>
<feature type="transmembrane region" description="Helical" evidence="7">
    <location>
        <begin position="351"/>
        <end position="371"/>
    </location>
</feature>
<dbReference type="GO" id="GO:0005886">
    <property type="term" value="C:plasma membrane"/>
    <property type="evidence" value="ECO:0007669"/>
    <property type="project" value="UniProtKB-SubCell"/>
</dbReference>
<feature type="transmembrane region" description="Helical" evidence="7">
    <location>
        <begin position="250"/>
        <end position="268"/>
    </location>
</feature>
<gene>
    <name evidence="8" type="ORF">A3J65_04400</name>
</gene>
<evidence type="ECO:0000256" key="2">
    <source>
        <dbReference type="ARBA" id="ARBA00007430"/>
    </source>
</evidence>
<evidence type="ECO:0000313" key="8">
    <source>
        <dbReference type="EMBL" id="OGY50243.1"/>
    </source>
</evidence>
<sequence length="440" mass="50212">MLNYIKKFFIRKTIKDIVTFQTSSFVNQVINALSSIILARILGPTKYGIYSLIFIFISLVTIADINFNKTAIVLLPEAYAAKNKEEVKKILTYLLKIRLFVYLPIYAVLIMAAPVLTDYLYNNHQIGEFARLILFAAYLSSFTDILNLNLESRRKIKFLALVENSTVFLKNLLPIAFILLGFEIFGLALGYALALIIVSLVSFIIYYVWSKKDEYIPSFIFLIKNLNQVKITYNFNFNFSMILDSKLGNFWGNLPLLVLSLISTPAIIGFWKIAYSYVSLPMVLLNSISRLLNVKFPQDKVKDINLLKRNFYFSSLITGVIFIGLSLPFIFLAKYLIPLFYGSEFIPAVEISYWLGASLIASGFAIGFGPIYRAAKKVHLSIIFNALRALIGILIFIFSFFIFKVSPLASILLFQLFIGLLCTPVHFWYVKRLVIEKINN</sequence>
<keyword evidence="5 7" id="KW-1133">Transmembrane helix</keyword>
<evidence type="ECO:0000313" key="9">
    <source>
        <dbReference type="Proteomes" id="UP000178501"/>
    </source>
</evidence>
<name>A0A1G1YD20_9BACT</name>
<comment type="caution">
    <text evidence="8">The sequence shown here is derived from an EMBL/GenBank/DDBJ whole genome shotgun (WGS) entry which is preliminary data.</text>
</comment>
<feature type="transmembrane region" description="Helical" evidence="7">
    <location>
        <begin position="188"/>
        <end position="209"/>
    </location>
</feature>
<feature type="transmembrane region" description="Helical" evidence="7">
    <location>
        <begin position="158"/>
        <end position="182"/>
    </location>
</feature>
<feature type="transmembrane region" description="Helical" evidence="7">
    <location>
        <begin position="20"/>
        <end position="41"/>
    </location>
</feature>
<organism evidence="8 9">
    <name type="scientific">Candidatus Buchananbacteria bacterium RIFCSPHIGHO2_02_FULL_45_11b</name>
    <dbReference type="NCBI Taxonomy" id="1797541"/>
    <lineage>
        <taxon>Bacteria</taxon>
        <taxon>Candidatus Buchananiibacteriota</taxon>
    </lineage>
</organism>
<dbReference type="PANTHER" id="PTHR30250">
    <property type="entry name" value="PST FAMILY PREDICTED COLANIC ACID TRANSPORTER"/>
    <property type="match status" value="1"/>
</dbReference>
<protein>
    <recommendedName>
        <fullName evidence="10">Polysaccharide biosynthesis protein C-terminal domain-containing protein</fullName>
    </recommendedName>
</protein>
<dbReference type="EMBL" id="MHIK01000064">
    <property type="protein sequence ID" value="OGY50243.1"/>
    <property type="molecule type" value="Genomic_DNA"/>
</dbReference>
<evidence type="ECO:0000256" key="3">
    <source>
        <dbReference type="ARBA" id="ARBA00022475"/>
    </source>
</evidence>
<evidence type="ECO:0000256" key="1">
    <source>
        <dbReference type="ARBA" id="ARBA00004651"/>
    </source>
</evidence>
<evidence type="ECO:0008006" key="10">
    <source>
        <dbReference type="Google" id="ProtNLM"/>
    </source>
</evidence>
<feature type="transmembrane region" description="Helical" evidence="7">
    <location>
        <begin position="409"/>
        <end position="430"/>
    </location>
</feature>
<keyword evidence="3" id="KW-1003">Cell membrane</keyword>
<comment type="similarity">
    <text evidence="2">Belongs to the polysaccharide synthase family.</text>
</comment>
<accession>A0A1G1YD20</accession>
<dbReference type="AlphaFoldDB" id="A0A1G1YD20"/>
<evidence type="ECO:0000256" key="5">
    <source>
        <dbReference type="ARBA" id="ARBA00022989"/>
    </source>
</evidence>
<feature type="transmembrane region" description="Helical" evidence="7">
    <location>
        <begin position="312"/>
        <end position="331"/>
    </location>
</feature>
<keyword evidence="6 7" id="KW-0472">Membrane</keyword>
<feature type="transmembrane region" description="Helical" evidence="7">
    <location>
        <begin position="129"/>
        <end position="146"/>
    </location>
</feature>
<keyword evidence="4 7" id="KW-0812">Transmembrane</keyword>
<comment type="subcellular location">
    <subcellularLocation>
        <location evidence="1">Cell membrane</location>
        <topology evidence="1">Multi-pass membrane protein</topology>
    </subcellularLocation>
</comment>
<feature type="transmembrane region" description="Helical" evidence="7">
    <location>
        <begin position="383"/>
        <end position="403"/>
    </location>
</feature>
<dbReference type="InterPro" id="IPR002797">
    <property type="entry name" value="Polysacc_synth"/>
</dbReference>
<evidence type="ECO:0000256" key="4">
    <source>
        <dbReference type="ARBA" id="ARBA00022692"/>
    </source>
</evidence>
<dbReference type="PANTHER" id="PTHR30250:SF10">
    <property type="entry name" value="LIPOPOLYSACCHARIDE BIOSYNTHESIS PROTEIN WZXC"/>
    <property type="match status" value="1"/>
</dbReference>
<dbReference type="Proteomes" id="UP000178501">
    <property type="component" value="Unassembled WGS sequence"/>
</dbReference>
<reference evidence="8 9" key="1">
    <citation type="journal article" date="2016" name="Nat. Commun.">
        <title>Thousands of microbial genomes shed light on interconnected biogeochemical processes in an aquifer system.</title>
        <authorList>
            <person name="Anantharaman K."/>
            <person name="Brown C.T."/>
            <person name="Hug L.A."/>
            <person name="Sharon I."/>
            <person name="Castelle C.J."/>
            <person name="Probst A.J."/>
            <person name="Thomas B.C."/>
            <person name="Singh A."/>
            <person name="Wilkins M.J."/>
            <person name="Karaoz U."/>
            <person name="Brodie E.L."/>
            <person name="Williams K.H."/>
            <person name="Hubbard S.S."/>
            <person name="Banfield J.F."/>
        </authorList>
    </citation>
    <scope>NUCLEOTIDE SEQUENCE [LARGE SCALE GENOMIC DNA]</scope>
</reference>
<dbReference type="InterPro" id="IPR050833">
    <property type="entry name" value="Poly_Biosynth_Transport"/>
</dbReference>
<feature type="transmembrane region" description="Helical" evidence="7">
    <location>
        <begin position="47"/>
        <end position="67"/>
    </location>
</feature>
<dbReference type="Pfam" id="PF01943">
    <property type="entry name" value="Polysacc_synt"/>
    <property type="match status" value="1"/>
</dbReference>
<proteinExistence type="inferred from homology"/>
<evidence type="ECO:0000256" key="6">
    <source>
        <dbReference type="ARBA" id="ARBA00023136"/>
    </source>
</evidence>
<evidence type="ECO:0000256" key="7">
    <source>
        <dbReference type="SAM" id="Phobius"/>
    </source>
</evidence>